<accession>A0ABV6UEF9</accession>
<keyword evidence="4" id="KW-1185">Reference proteome</keyword>
<evidence type="ECO:0000313" key="4">
    <source>
        <dbReference type="Proteomes" id="UP001592528"/>
    </source>
</evidence>
<dbReference type="EMBL" id="JBHEZZ010000001">
    <property type="protein sequence ID" value="MFC1399834.1"/>
    <property type="molecule type" value="Genomic_DNA"/>
</dbReference>
<gene>
    <name evidence="3" type="ORF">ACEZDJ_00820</name>
</gene>
<feature type="transmembrane region" description="Helical" evidence="2">
    <location>
        <begin position="158"/>
        <end position="180"/>
    </location>
</feature>
<feature type="compositionally biased region" description="Low complexity" evidence="1">
    <location>
        <begin position="135"/>
        <end position="145"/>
    </location>
</feature>
<dbReference type="RefSeq" id="WP_030250196.1">
    <property type="nucleotide sequence ID" value="NZ_JBHEZZ010000001.1"/>
</dbReference>
<reference evidence="3 4" key="1">
    <citation type="submission" date="2024-09" db="EMBL/GenBank/DDBJ databases">
        <authorList>
            <person name="Lee S.D."/>
        </authorList>
    </citation>
    <scope>NUCLEOTIDE SEQUENCE [LARGE SCALE GENOMIC DNA]</scope>
    <source>
        <strain evidence="3 4">N1-5</strain>
    </source>
</reference>
<protein>
    <submittedName>
        <fullName evidence="3">Uncharacterized protein</fullName>
    </submittedName>
</protein>
<feature type="transmembrane region" description="Helical" evidence="2">
    <location>
        <begin position="186"/>
        <end position="206"/>
    </location>
</feature>
<comment type="caution">
    <text evidence="3">The sequence shown here is derived from an EMBL/GenBank/DDBJ whole genome shotgun (WGS) entry which is preliminary data.</text>
</comment>
<sequence length="346" mass="35674">MGPTDADGRTEPGQLAEELAGLTYRQRRRLAEAGFRRRQLRRLAGTPAGAAMVRSVLLCFTDTHARPGREDIARADSARRAVSARRAADSRAGIRSAVRFADALDARGIASLPPGSSYRGPARASGAGRSGAGRSGAARSGAGRPVPRRPAGPPRAAGALPAWGVILLAATATTTGLAALDLGFGAVLGAVALIVCYVLLLRRTVYLKAGPPRPVRRLYLAGSLLLVAGSFCAAQACMLVLGTQGRGSIDSQQLETGSHGTAYYQCSVLTPDGDIEELRFAGPCPAPDGTPETMVYLRGGGLLRPLLGGKAQLEAPAAIWSAANLLGLGSLLGAAVLTLRDARRPG</sequence>
<evidence type="ECO:0000256" key="1">
    <source>
        <dbReference type="SAM" id="MobiDB-lite"/>
    </source>
</evidence>
<name>A0ABV6UEF9_9ACTN</name>
<organism evidence="3 4">
    <name type="scientific">Streptacidiphilus cavernicola</name>
    <dbReference type="NCBI Taxonomy" id="3342716"/>
    <lineage>
        <taxon>Bacteria</taxon>
        <taxon>Bacillati</taxon>
        <taxon>Actinomycetota</taxon>
        <taxon>Actinomycetes</taxon>
        <taxon>Kitasatosporales</taxon>
        <taxon>Streptomycetaceae</taxon>
        <taxon>Streptacidiphilus</taxon>
    </lineage>
</organism>
<evidence type="ECO:0000313" key="3">
    <source>
        <dbReference type="EMBL" id="MFC1399834.1"/>
    </source>
</evidence>
<keyword evidence="2" id="KW-0472">Membrane</keyword>
<keyword evidence="2" id="KW-1133">Transmembrane helix</keyword>
<feature type="transmembrane region" description="Helical" evidence="2">
    <location>
        <begin position="218"/>
        <end position="241"/>
    </location>
</feature>
<feature type="compositionally biased region" description="Low complexity" evidence="1">
    <location>
        <begin position="115"/>
        <end position="127"/>
    </location>
</feature>
<evidence type="ECO:0000256" key="2">
    <source>
        <dbReference type="SAM" id="Phobius"/>
    </source>
</evidence>
<keyword evidence="2" id="KW-0812">Transmembrane</keyword>
<dbReference type="Proteomes" id="UP001592528">
    <property type="component" value="Unassembled WGS sequence"/>
</dbReference>
<feature type="transmembrane region" description="Helical" evidence="2">
    <location>
        <begin position="317"/>
        <end position="339"/>
    </location>
</feature>
<proteinExistence type="predicted"/>
<feature type="region of interest" description="Disordered" evidence="1">
    <location>
        <begin position="115"/>
        <end position="155"/>
    </location>
</feature>